<protein>
    <recommendedName>
        <fullName evidence="4">VWA domain-containing protein</fullName>
    </recommendedName>
</protein>
<gene>
    <name evidence="2" type="ORF">ACFSKP_16870</name>
</gene>
<feature type="compositionally biased region" description="Low complexity" evidence="1">
    <location>
        <begin position="45"/>
        <end position="64"/>
    </location>
</feature>
<reference evidence="3" key="1">
    <citation type="journal article" date="2019" name="Int. J. Syst. Evol. Microbiol.">
        <title>The Global Catalogue of Microorganisms (GCM) 10K type strain sequencing project: providing services to taxonomists for standard genome sequencing and annotation.</title>
        <authorList>
            <consortium name="The Broad Institute Genomics Platform"/>
            <consortium name="The Broad Institute Genome Sequencing Center for Infectious Disease"/>
            <person name="Wu L."/>
            <person name="Ma J."/>
        </authorList>
    </citation>
    <scope>NUCLEOTIDE SEQUENCE [LARGE SCALE GENOMIC DNA]</scope>
    <source>
        <strain evidence="3">CGMCC 4.1782</strain>
    </source>
</reference>
<feature type="region of interest" description="Disordered" evidence="1">
    <location>
        <begin position="30"/>
        <end position="64"/>
    </location>
</feature>
<comment type="caution">
    <text evidence="2">The sequence shown here is derived from an EMBL/GenBank/DDBJ whole genome shotgun (WGS) entry which is preliminary data.</text>
</comment>
<dbReference type="RefSeq" id="WP_250431212.1">
    <property type="nucleotide sequence ID" value="NZ_JALPRR010000003.1"/>
</dbReference>
<evidence type="ECO:0000313" key="2">
    <source>
        <dbReference type="EMBL" id="MFD2247943.1"/>
    </source>
</evidence>
<sequence length="459" mass="50395">MLLKRSVSNIQILLLCGTLLFSGCFKKQSGNEETDPEATKAPAQTEKPAATGKAPTATTTPAETAAPSKVNVNVYLEISNGMKGFIPPPAAGKEATTFQNNLNKLISEVEDGRYVASKAFYLAKEDAQSRPVLDSVSYNTMKSYIVSGIKDDVRGTPLPAMLKAALQKSIDQEAVSIIISDFIHGPDPRDQGQFISLDSDIRSSLREAEHQGLAIAILANSSPFYGTYHPAVKKPELRRTLNGEEIPYYIWVIGKQEEVQVVTNKVLRNLPAQQAYFGFEYKSIPHSALLKEKQFYPSGNIYCSSRNADPCTSVNLQPEKKEPVEFTIGLDLSGLPMSMQSIDYLKKNLKVSSTGSRPSIVSVTAADESIKATPDLAKYSHFVRVRVPELTANYGTISVQLPQVTPTWIKAWSTDNDNNPAAAPKKTYQLTKIIDGVQALYRDQSDFIFNATIQFNKAD</sequence>
<organism evidence="2 3">
    <name type="scientific">Pontibacter ruber</name>
    <dbReference type="NCBI Taxonomy" id="1343895"/>
    <lineage>
        <taxon>Bacteria</taxon>
        <taxon>Pseudomonadati</taxon>
        <taxon>Bacteroidota</taxon>
        <taxon>Cytophagia</taxon>
        <taxon>Cytophagales</taxon>
        <taxon>Hymenobacteraceae</taxon>
        <taxon>Pontibacter</taxon>
    </lineage>
</organism>
<dbReference type="Proteomes" id="UP001597374">
    <property type="component" value="Unassembled WGS sequence"/>
</dbReference>
<proteinExistence type="predicted"/>
<evidence type="ECO:0000256" key="1">
    <source>
        <dbReference type="SAM" id="MobiDB-lite"/>
    </source>
</evidence>
<keyword evidence="3" id="KW-1185">Reference proteome</keyword>
<evidence type="ECO:0000313" key="3">
    <source>
        <dbReference type="Proteomes" id="UP001597374"/>
    </source>
</evidence>
<name>A0ABW5D0V2_9BACT</name>
<accession>A0ABW5D0V2</accession>
<evidence type="ECO:0008006" key="4">
    <source>
        <dbReference type="Google" id="ProtNLM"/>
    </source>
</evidence>
<dbReference type="PROSITE" id="PS51257">
    <property type="entry name" value="PROKAR_LIPOPROTEIN"/>
    <property type="match status" value="1"/>
</dbReference>
<dbReference type="EMBL" id="JBHUIM010000002">
    <property type="protein sequence ID" value="MFD2247943.1"/>
    <property type="molecule type" value="Genomic_DNA"/>
</dbReference>